<feature type="transmembrane region" description="Helical" evidence="2">
    <location>
        <begin position="6"/>
        <end position="22"/>
    </location>
</feature>
<evidence type="ECO:0000313" key="4">
    <source>
        <dbReference type="Proteomes" id="UP000631114"/>
    </source>
</evidence>
<proteinExistence type="inferred from homology"/>
<keyword evidence="2" id="KW-0812">Transmembrane</keyword>
<accession>A0A835H9I3</accession>
<feature type="transmembrane region" description="Helical" evidence="2">
    <location>
        <begin position="399"/>
        <end position="420"/>
    </location>
</feature>
<organism evidence="3 4">
    <name type="scientific">Coptis chinensis</name>
    <dbReference type="NCBI Taxonomy" id="261450"/>
    <lineage>
        <taxon>Eukaryota</taxon>
        <taxon>Viridiplantae</taxon>
        <taxon>Streptophyta</taxon>
        <taxon>Embryophyta</taxon>
        <taxon>Tracheophyta</taxon>
        <taxon>Spermatophyta</taxon>
        <taxon>Magnoliopsida</taxon>
        <taxon>Ranunculales</taxon>
        <taxon>Ranunculaceae</taxon>
        <taxon>Coptidoideae</taxon>
        <taxon>Coptis</taxon>
    </lineage>
</organism>
<dbReference type="GO" id="GO:0005506">
    <property type="term" value="F:iron ion binding"/>
    <property type="evidence" value="ECO:0007669"/>
    <property type="project" value="InterPro"/>
</dbReference>
<keyword evidence="2" id="KW-0472">Membrane</keyword>
<keyword evidence="4" id="KW-1185">Reference proteome</keyword>
<name>A0A835H9I3_9MAGN</name>
<gene>
    <name evidence="3" type="ORF">IFM89_027287</name>
</gene>
<dbReference type="EMBL" id="JADFTS010000008">
    <property type="protein sequence ID" value="KAF9594078.1"/>
    <property type="molecule type" value="Genomic_DNA"/>
</dbReference>
<dbReference type="Gene3D" id="1.10.630.10">
    <property type="entry name" value="Cytochrome P450"/>
    <property type="match status" value="2"/>
</dbReference>
<evidence type="ECO:0008006" key="5">
    <source>
        <dbReference type="Google" id="ProtNLM"/>
    </source>
</evidence>
<protein>
    <recommendedName>
        <fullName evidence="5">Cytochrome P450</fullName>
    </recommendedName>
</protein>
<dbReference type="GO" id="GO:0044550">
    <property type="term" value="P:secondary metabolite biosynthetic process"/>
    <property type="evidence" value="ECO:0007669"/>
    <property type="project" value="UniProtKB-ARBA"/>
</dbReference>
<dbReference type="PANTHER" id="PTHR47950:SF13">
    <property type="entry name" value="CYTOCHROME P450, FAMILY 76, SUBFAMILY G, POLYPEPTIDE 1"/>
    <property type="match status" value="1"/>
</dbReference>
<sequence>MEFELVGLFVALVLYVIWAMLTERRHRRREEQGQLPPGPRGLPVVGNIFQLGWAPHVSFMELARKHGPIMTVRLGIMKTIVISSNDVAREMFRNHDMVLAGRKIYEAMKGSKHGNEGSLITAQYGPHWRMLRRLCTSEFFVTSRLEAMKGVRGRCVSRMVQFVEEGGEGGTNAIDIGRYIFLMSFNLLGNLMFSKDLLDPKSKRGAAFFYHAGKVMDLAGKPNVADFLPMLGWLDPQGIRRKMQFHVERAFNIAGGFIKERLESELNEGGEEQKNDFLNVLLGFHGDGIEEPAMFTATTINVIIFCATNSHSHHHHSLITIFFCFAFILFSTFLTHLYNILWLKPKRLREKPSFLYGNLMDITSIQNSTAAKLKGQDGVHLLDNYFPVFYPYLEQWRRLYGTTVLFISVPFYVLCAIVLYLCDLWAAAYVVGQLSHILLMTGNIFMYSMGPRVHLCVTRPDLVKDISQQKYMGLGKPSYLTNELGPILGNGIIRSNGHWWAQQKKIMAPEFFMDKVKGMVGLMVESTITLLKSWENRIASEGGIADIKIGDDLRDLSADVISRACFGSSYGKGKEIFITLEALKQVMSKKNILFGIPSFR</sequence>
<feature type="transmembrane region" description="Helical" evidence="2">
    <location>
        <begin position="426"/>
        <end position="445"/>
    </location>
</feature>
<comment type="caution">
    <text evidence="3">The sequence shown here is derived from an EMBL/GenBank/DDBJ whole genome shotgun (WGS) entry which is preliminary data.</text>
</comment>
<dbReference type="GO" id="GO:0004497">
    <property type="term" value="F:monooxygenase activity"/>
    <property type="evidence" value="ECO:0007669"/>
    <property type="project" value="InterPro"/>
</dbReference>
<dbReference type="OrthoDB" id="3934656at2759"/>
<comment type="similarity">
    <text evidence="1">Belongs to the cytochrome P450 family.</text>
</comment>
<keyword evidence="2" id="KW-1133">Transmembrane helix</keyword>
<evidence type="ECO:0000256" key="1">
    <source>
        <dbReference type="ARBA" id="ARBA00010617"/>
    </source>
</evidence>
<evidence type="ECO:0000256" key="2">
    <source>
        <dbReference type="SAM" id="Phobius"/>
    </source>
</evidence>
<dbReference type="InterPro" id="IPR036396">
    <property type="entry name" value="Cyt_P450_sf"/>
</dbReference>
<evidence type="ECO:0000313" key="3">
    <source>
        <dbReference type="EMBL" id="KAF9594078.1"/>
    </source>
</evidence>
<dbReference type="Proteomes" id="UP000631114">
    <property type="component" value="Unassembled WGS sequence"/>
</dbReference>
<dbReference type="PANTHER" id="PTHR47950">
    <property type="entry name" value="CYTOCHROME P450, FAMILY 76, SUBFAMILY C, POLYPEPTIDE 5-RELATED"/>
    <property type="match status" value="1"/>
</dbReference>
<dbReference type="AlphaFoldDB" id="A0A835H9I3"/>
<dbReference type="GO" id="GO:0016705">
    <property type="term" value="F:oxidoreductase activity, acting on paired donors, with incorporation or reduction of molecular oxygen"/>
    <property type="evidence" value="ECO:0007669"/>
    <property type="project" value="InterPro"/>
</dbReference>
<feature type="transmembrane region" description="Helical" evidence="2">
    <location>
        <begin position="318"/>
        <end position="341"/>
    </location>
</feature>
<dbReference type="GO" id="GO:0020037">
    <property type="term" value="F:heme binding"/>
    <property type="evidence" value="ECO:0007669"/>
    <property type="project" value="InterPro"/>
</dbReference>
<dbReference type="InterPro" id="IPR001128">
    <property type="entry name" value="Cyt_P450"/>
</dbReference>
<dbReference type="Pfam" id="PF00067">
    <property type="entry name" value="p450"/>
    <property type="match status" value="2"/>
</dbReference>
<reference evidence="3 4" key="1">
    <citation type="submission" date="2020-10" db="EMBL/GenBank/DDBJ databases">
        <title>The Coptis chinensis genome and diversification of protoberbering-type alkaloids.</title>
        <authorList>
            <person name="Wang B."/>
            <person name="Shu S."/>
            <person name="Song C."/>
            <person name="Liu Y."/>
        </authorList>
    </citation>
    <scope>NUCLEOTIDE SEQUENCE [LARGE SCALE GENOMIC DNA]</scope>
    <source>
        <strain evidence="3">HL-2020</strain>
        <tissue evidence="3">Leaf</tissue>
    </source>
</reference>
<dbReference type="SUPFAM" id="SSF48264">
    <property type="entry name" value="Cytochrome P450"/>
    <property type="match status" value="2"/>
</dbReference>